<gene>
    <name evidence="2" type="ORF">GH810_16380</name>
</gene>
<dbReference type="InterPro" id="IPR032466">
    <property type="entry name" value="Metal_Hydrolase"/>
</dbReference>
<dbReference type="EMBL" id="WJBD01000028">
    <property type="protein sequence ID" value="MBC3889883.1"/>
    <property type="molecule type" value="Genomic_DNA"/>
</dbReference>
<dbReference type="PANTHER" id="PTHR43135:SF3">
    <property type="entry name" value="ALPHA-D-RIBOSE 1-METHYLPHOSPHONATE 5-TRIPHOSPHATE DIPHOSPHATASE"/>
    <property type="match status" value="1"/>
</dbReference>
<dbReference type="Gene3D" id="3.20.20.140">
    <property type="entry name" value="Metal-dependent hydrolases"/>
    <property type="match status" value="1"/>
</dbReference>
<accession>A0A923HWN4</accession>
<proteinExistence type="predicted"/>
<dbReference type="SUPFAM" id="SSF51556">
    <property type="entry name" value="Metallo-dependent hydrolases"/>
    <property type="match status" value="1"/>
</dbReference>
<dbReference type="OrthoDB" id="9797498at2"/>
<dbReference type="InterPro" id="IPR051781">
    <property type="entry name" value="Metallo-dep_Hydrolase"/>
</dbReference>
<feature type="domain" description="Amidohydrolase-related" evidence="1">
    <location>
        <begin position="2"/>
        <end position="266"/>
    </location>
</feature>
<organism evidence="2 3">
    <name type="scientific">Acetobacterium paludosum</name>
    <dbReference type="NCBI Taxonomy" id="52693"/>
    <lineage>
        <taxon>Bacteria</taxon>
        <taxon>Bacillati</taxon>
        <taxon>Bacillota</taxon>
        <taxon>Clostridia</taxon>
        <taxon>Eubacteriales</taxon>
        <taxon>Eubacteriaceae</taxon>
        <taxon>Acetobacterium</taxon>
    </lineage>
</organism>
<comment type="caution">
    <text evidence="2">The sequence shown here is derived from an EMBL/GenBank/DDBJ whole genome shotgun (WGS) entry which is preliminary data.</text>
</comment>
<keyword evidence="3" id="KW-1185">Reference proteome</keyword>
<reference evidence="2" key="1">
    <citation type="submission" date="2019-10" db="EMBL/GenBank/DDBJ databases">
        <authorList>
            <person name="Ross D.E."/>
            <person name="Gulliver D."/>
        </authorList>
    </citation>
    <scope>NUCLEOTIDE SEQUENCE</scope>
    <source>
        <strain evidence="2">DER-2019</strain>
    </source>
</reference>
<dbReference type="Pfam" id="PF01979">
    <property type="entry name" value="Amidohydro_1"/>
    <property type="match status" value="1"/>
</dbReference>
<name>A0A923HWN4_9FIRM</name>
<reference evidence="2" key="2">
    <citation type="submission" date="2020-10" db="EMBL/GenBank/DDBJ databases">
        <title>Comparative genomics of the Acetobacterium genus.</title>
        <authorList>
            <person name="Marshall C."/>
            <person name="May H."/>
            <person name="Norman S."/>
        </authorList>
    </citation>
    <scope>NUCLEOTIDE SEQUENCE</scope>
    <source>
        <strain evidence="2">DER-2019</strain>
    </source>
</reference>
<dbReference type="AlphaFoldDB" id="A0A923HWN4"/>
<dbReference type="Proteomes" id="UP000616595">
    <property type="component" value="Unassembled WGS sequence"/>
</dbReference>
<sequence>MIIDCHIHCGLGNSIKRNKSGINNDDIVEGMKKVMQTYQSYGVQGLRDGGDGSGVGIVLREISKDSDLIFRTPIRAFYKRGHYGDFLGDPVDDGKDSIEKMDVLIKESPDFIKIILTGIMSFTELGISGPIGFSKSECVAMIDHAHQRGLSVMVHANTPEGIMMALTSGADTIEHGYGIDNDCLCAMRESNVIWVPTLAPFANIAKCRDDSPMKKYKQVSEDYFRQHRSMVKKANAMCVNIALGSDSGATLVPHGQSTLDELGYLLDCGLTEKKLESIGKRVLDIK</sequence>
<protein>
    <submittedName>
        <fullName evidence="2">Amidohydrolase family protein</fullName>
    </submittedName>
</protein>
<evidence type="ECO:0000259" key="1">
    <source>
        <dbReference type="Pfam" id="PF01979"/>
    </source>
</evidence>
<dbReference type="GO" id="GO:0016787">
    <property type="term" value="F:hydrolase activity"/>
    <property type="evidence" value="ECO:0007669"/>
    <property type="project" value="InterPro"/>
</dbReference>
<dbReference type="RefSeq" id="WP_148568539.1">
    <property type="nucleotide sequence ID" value="NZ_RXYA01000019.1"/>
</dbReference>
<evidence type="ECO:0000313" key="3">
    <source>
        <dbReference type="Proteomes" id="UP000616595"/>
    </source>
</evidence>
<dbReference type="InterPro" id="IPR006680">
    <property type="entry name" value="Amidohydro-rel"/>
</dbReference>
<dbReference type="PANTHER" id="PTHR43135">
    <property type="entry name" value="ALPHA-D-RIBOSE 1-METHYLPHOSPHONATE 5-TRIPHOSPHATE DIPHOSPHATASE"/>
    <property type="match status" value="1"/>
</dbReference>
<evidence type="ECO:0000313" key="2">
    <source>
        <dbReference type="EMBL" id="MBC3889883.1"/>
    </source>
</evidence>